<feature type="compositionally biased region" description="Basic and acidic residues" evidence="1">
    <location>
        <begin position="18"/>
        <end position="29"/>
    </location>
</feature>
<protein>
    <submittedName>
        <fullName evidence="2">Uncharacterized protein</fullName>
    </submittedName>
</protein>
<reference evidence="2 3" key="1">
    <citation type="submission" date="2013-01" db="EMBL/GenBank/DDBJ databases">
        <title>Whole genome shotgun sequence of Gordonia soli NBRC 108243.</title>
        <authorList>
            <person name="Isaki-Nakamura S."/>
            <person name="Hosoyama A."/>
            <person name="Tsuchikane K."/>
            <person name="Ando Y."/>
            <person name="Baba S."/>
            <person name="Ohji S."/>
            <person name="Hamada M."/>
            <person name="Tamura T."/>
            <person name="Yamazoe A."/>
            <person name="Yamazaki S."/>
            <person name="Fujita N."/>
        </authorList>
    </citation>
    <scope>NUCLEOTIDE SEQUENCE [LARGE SCALE GENOMIC DNA]</scope>
    <source>
        <strain evidence="2 3">NBRC 108243</strain>
    </source>
</reference>
<name>M0QJN2_9ACTN</name>
<dbReference type="EMBL" id="BANX01000019">
    <property type="protein sequence ID" value="GAC68825.1"/>
    <property type="molecule type" value="Genomic_DNA"/>
</dbReference>
<comment type="caution">
    <text evidence="2">The sequence shown here is derived from an EMBL/GenBank/DDBJ whole genome shotgun (WGS) entry which is preliminary data.</text>
</comment>
<evidence type="ECO:0000256" key="1">
    <source>
        <dbReference type="SAM" id="MobiDB-lite"/>
    </source>
</evidence>
<evidence type="ECO:0000313" key="2">
    <source>
        <dbReference type="EMBL" id="GAC68825.1"/>
    </source>
</evidence>
<feature type="region of interest" description="Disordered" evidence="1">
    <location>
        <begin position="18"/>
        <end position="44"/>
    </location>
</feature>
<keyword evidence="3" id="KW-1185">Reference proteome</keyword>
<gene>
    <name evidence="2" type="ORF">GS4_19_00150</name>
</gene>
<sequence length="147" mass="15732">MTDTYAFLIREPDWDSDRYLAGPGDERAGSYDGRAPGAMGATQTRDRTAVAADPDFAAHKRFQQAVADLGATIVGGAALQNLRHGGRCVPGRDGSAPHFTDASYAESSDVITGFYLVAVDDEEQARRIAALVPTGNAVEWRKVFPSD</sequence>
<dbReference type="RefSeq" id="WP_007621297.1">
    <property type="nucleotide sequence ID" value="NZ_BANX01000019.1"/>
</dbReference>
<proteinExistence type="predicted"/>
<dbReference type="Gene3D" id="3.30.70.1060">
    <property type="entry name" value="Dimeric alpha+beta barrel"/>
    <property type="match status" value="1"/>
</dbReference>
<dbReference type="AlphaFoldDB" id="M0QJN2"/>
<dbReference type="InterPro" id="IPR011008">
    <property type="entry name" value="Dimeric_a/b-barrel"/>
</dbReference>
<dbReference type="STRING" id="1223545.GS4_19_00150"/>
<dbReference type="eggNOG" id="ENOG50331SM">
    <property type="taxonomic scope" value="Bacteria"/>
</dbReference>
<evidence type="ECO:0000313" key="3">
    <source>
        <dbReference type="Proteomes" id="UP000011666"/>
    </source>
</evidence>
<dbReference type="OrthoDB" id="668782at2"/>
<dbReference type="SUPFAM" id="SSF54909">
    <property type="entry name" value="Dimeric alpha+beta barrel"/>
    <property type="match status" value="1"/>
</dbReference>
<dbReference type="Proteomes" id="UP000011666">
    <property type="component" value="Unassembled WGS sequence"/>
</dbReference>
<accession>M0QJN2</accession>
<organism evidence="2 3">
    <name type="scientific">Gordonia soli NBRC 108243</name>
    <dbReference type="NCBI Taxonomy" id="1223545"/>
    <lineage>
        <taxon>Bacteria</taxon>
        <taxon>Bacillati</taxon>
        <taxon>Actinomycetota</taxon>
        <taxon>Actinomycetes</taxon>
        <taxon>Mycobacteriales</taxon>
        <taxon>Gordoniaceae</taxon>
        <taxon>Gordonia</taxon>
    </lineage>
</organism>